<feature type="chain" id="PRO_5039511442" evidence="1">
    <location>
        <begin position="21"/>
        <end position="460"/>
    </location>
</feature>
<dbReference type="PANTHER" id="PTHR43649">
    <property type="entry name" value="ARABINOSE-BINDING PROTEIN-RELATED"/>
    <property type="match status" value="1"/>
</dbReference>
<accession>A0A559K799</accession>
<reference evidence="2 3" key="1">
    <citation type="submission" date="2019-07" db="EMBL/GenBank/DDBJ databases">
        <authorList>
            <person name="Kim J."/>
        </authorList>
    </citation>
    <scope>NUCLEOTIDE SEQUENCE [LARGE SCALE GENOMIC DNA]</scope>
    <source>
        <strain evidence="2 3">JC52</strain>
    </source>
</reference>
<dbReference type="InterPro" id="IPR006059">
    <property type="entry name" value="SBP"/>
</dbReference>
<dbReference type="AlphaFoldDB" id="A0A559K799"/>
<keyword evidence="1" id="KW-0732">Signal</keyword>
<comment type="caution">
    <text evidence="2">The sequence shown here is derived from an EMBL/GenBank/DDBJ whole genome shotgun (WGS) entry which is preliminary data.</text>
</comment>
<evidence type="ECO:0000313" key="3">
    <source>
        <dbReference type="Proteomes" id="UP000317036"/>
    </source>
</evidence>
<dbReference type="PROSITE" id="PS51257">
    <property type="entry name" value="PROKAR_LIPOPROTEIN"/>
    <property type="match status" value="1"/>
</dbReference>
<evidence type="ECO:0000256" key="1">
    <source>
        <dbReference type="SAM" id="SignalP"/>
    </source>
</evidence>
<dbReference type="Pfam" id="PF01547">
    <property type="entry name" value="SBP_bac_1"/>
    <property type="match status" value="1"/>
</dbReference>
<organism evidence="2 3">
    <name type="scientific">Paenibacillus cremeus</name>
    <dbReference type="NCBI Taxonomy" id="2163881"/>
    <lineage>
        <taxon>Bacteria</taxon>
        <taxon>Bacillati</taxon>
        <taxon>Bacillota</taxon>
        <taxon>Bacilli</taxon>
        <taxon>Bacillales</taxon>
        <taxon>Paenibacillaceae</taxon>
        <taxon>Paenibacillus</taxon>
    </lineage>
</organism>
<sequence>MKKTTFLTSLSILTALSITACSSSTSSDEAVSTKVAQKSDLKGTVRVALAGWQLDNGIDAQTGSESIGLKQFLKETFEKQYPNIKLELYQIPWENAKAKQYAMLLSKDVDILYTGGAYAAQWYQEGLLRDIDDLIKADPSFDSSIYLDGVLNNSYSTKSLDKSHQYGLPAVLGRRMTIYDKKLFDDWGVPPLSSKATPDEILNAATKMTGKNPKTGEQNYGIYWSGNSINGSTFVGLTLAFGAKGAEGSLKDMKNIKWQLNTPEMVKVMEWLRKAAPLAPPGFVNAQGSENFGLAKNNIGIGIDVNGGSTMSDFRVNKTTENLNRFIPAMNVGPKGESWVAVDPFIMSKNVKDEKAAWEAMKFLAGYETQKHNYKYFSYTPTLKKPDFITKEDKYVQEALKIADLAHSELMDEANPFFLSDIVPAVNGFISQAAKGNAPDSKQFLDDLQKRAEAWSKNLK</sequence>
<dbReference type="OrthoDB" id="9782846at2"/>
<evidence type="ECO:0000313" key="2">
    <source>
        <dbReference type="EMBL" id="TVY08015.1"/>
    </source>
</evidence>
<dbReference type="EMBL" id="VNJI01000028">
    <property type="protein sequence ID" value="TVY08015.1"/>
    <property type="molecule type" value="Genomic_DNA"/>
</dbReference>
<gene>
    <name evidence="2" type="ORF">FPZ49_20660</name>
</gene>
<keyword evidence="3" id="KW-1185">Reference proteome</keyword>
<proteinExistence type="predicted"/>
<name>A0A559K799_9BACL</name>
<dbReference type="Proteomes" id="UP000317036">
    <property type="component" value="Unassembled WGS sequence"/>
</dbReference>
<dbReference type="PANTHER" id="PTHR43649:SF12">
    <property type="entry name" value="DIACETYLCHITOBIOSE BINDING PROTEIN DASA"/>
    <property type="match status" value="1"/>
</dbReference>
<dbReference type="RefSeq" id="WP_144850441.1">
    <property type="nucleotide sequence ID" value="NZ_VNJI01000028.1"/>
</dbReference>
<dbReference type="Gene3D" id="3.40.190.10">
    <property type="entry name" value="Periplasmic binding protein-like II"/>
    <property type="match status" value="2"/>
</dbReference>
<feature type="signal peptide" evidence="1">
    <location>
        <begin position="1"/>
        <end position="20"/>
    </location>
</feature>
<dbReference type="SUPFAM" id="SSF53850">
    <property type="entry name" value="Periplasmic binding protein-like II"/>
    <property type="match status" value="1"/>
</dbReference>
<dbReference type="InterPro" id="IPR050490">
    <property type="entry name" value="Bact_solute-bd_prot1"/>
</dbReference>
<protein>
    <submittedName>
        <fullName evidence="2">Extracellular solute-binding protein</fullName>
    </submittedName>
</protein>